<feature type="region of interest" description="Disordered" evidence="1">
    <location>
        <begin position="91"/>
        <end position="114"/>
    </location>
</feature>
<reference evidence="2 3" key="1">
    <citation type="journal article" date="2019" name="Sci. Rep.">
        <title>Orb-weaving spider Araneus ventricosus genome elucidates the spidroin gene catalogue.</title>
        <authorList>
            <person name="Kono N."/>
            <person name="Nakamura H."/>
            <person name="Ohtoshi R."/>
            <person name="Moran D.A.P."/>
            <person name="Shinohara A."/>
            <person name="Yoshida Y."/>
            <person name="Fujiwara M."/>
            <person name="Mori M."/>
            <person name="Tomita M."/>
            <person name="Arakawa K."/>
        </authorList>
    </citation>
    <scope>NUCLEOTIDE SEQUENCE [LARGE SCALE GENOMIC DNA]</scope>
</reference>
<evidence type="ECO:0000313" key="2">
    <source>
        <dbReference type="EMBL" id="GBL74484.1"/>
    </source>
</evidence>
<keyword evidence="3" id="KW-1185">Reference proteome</keyword>
<comment type="caution">
    <text evidence="2">The sequence shown here is derived from an EMBL/GenBank/DDBJ whole genome shotgun (WGS) entry which is preliminary data.</text>
</comment>
<evidence type="ECO:0000313" key="3">
    <source>
        <dbReference type="Proteomes" id="UP000499080"/>
    </source>
</evidence>
<dbReference type="OrthoDB" id="10604129at2759"/>
<proteinExistence type="predicted"/>
<name>A0A4Y2A6D6_ARAVE</name>
<dbReference type="EMBL" id="BGPR01000005">
    <property type="protein sequence ID" value="GBL74484.1"/>
    <property type="molecule type" value="Genomic_DNA"/>
</dbReference>
<evidence type="ECO:0000256" key="1">
    <source>
        <dbReference type="SAM" id="MobiDB-lite"/>
    </source>
</evidence>
<organism evidence="2 3">
    <name type="scientific">Araneus ventricosus</name>
    <name type="common">Orbweaver spider</name>
    <name type="synonym">Epeira ventricosa</name>
    <dbReference type="NCBI Taxonomy" id="182803"/>
    <lineage>
        <taxon>Eukaryota</taxon>
        <taxon>Metazoa</taxon>
        <taxon>Ecdysozoa</taxon>
        <taxon>Arthropoda</taxon>
        <taxon>Chelicerata</taxon>
        <taxon>Arachnida</taxon>
        <taxon>Araneae</taxon>
        <taxon>Araneomorphae</taxon>
        <taxon>Entelegynae</taxon>
        <taxon>Araneoidea</taxon>
        <taxon>Araneidae</taxon>
        <taxon>Araneus</taxon>
    </lineage>
</organism>
<dbReference type="Proteomes" id="UP000499080">
    <property type="component" value="Unassembled WGS sequence"/>
</dbReference>
<sequence length="114" mass="12597">MTRMLPSKSYDCRVFCVTKCPGAITCPATVEKRQHEGYFGTDLVILCRGQMTRPTPELDKAPNFRIKQVGGHLAPTNLACTRPACTEVPRWNRDSNLESSGPEVKISPPGHRGL</sequence>
<accession>A0A4Y2A6D6</accession>
<protein>
    <submittedName>
        <fullName evidence="2">Uncharacterized protein</fullName>
    </submittedName>
</protein>
<dbReference type="AlphaFoldDB" id="A0A4Y2A6D6"/>
<gene>
    <name evidence="2" type="ORF">AVEN_235425_1</name>
</gene>